<evidence type="ECO:0000259" key="6">
    <source>
        <dbReference type="Pfam" id="PF07992"/>
    </source>
</evidence>
<dbReference type="InterPro" id="IPR036188">
    <property type="entry name" value="FAD/NAD-bd_sf"/>
</dbReference>
<sequence length="622" mass="69929">MPTSLYVVPALQKLTNNNFSQSAELLRAGNFFDALNPIRFAQYVWCISYILTQAFIILLFKPPPPKSPNELENPRGRIAVVGAGVTGVSSAAHAIAHGFEVVIFEQGSESSLGGIWAHVNSTSGLQLNSLLYRFHPAVMWTKVFPLRDEIVGEITKIWKEYHLESRTRFNTKVTSVRRVTDKSRWEQDVNRSRWIINDNEDEIFDAIIVNVGTCGEPNWIKLPGMPEDVGKKSKTKKTESPKHESPSQDDAAEWPPLLPANKDNTSGETDDTFTKIIVHSSELDSPSFQLRGGDRVVVIGSGASGVEAVETVLDKFGSVHDSEKIKKNKPGVAVSMIARNDKWIIPRNIIIDTTIAGQPFGREMPLSFLWEKFLRYWQYSGIPELVPQNLGIYESTPVVNDVFLDHVRSGRCRYIRGQPTRLTKDGVIVEARKSKSKSKSKSWNDNSGKAPKTTNTAVEEIEAGEEKLIEADVVVLATGYKKPTIDFLPEELFPEGYQRPDLYLQNFSTEDWSVLTTNSAYMNAIGTVNSLLCALSGHFHIGIYTRILLTLLLDEGARPSSKDMKLWVDVLRFIKRGATGGALGFFTYMELTIWLILFHILRPDRIRWLFFIMNGWGVYSQK</sequence>
<dbReference type="OrthoDB" id="66881at2759"/>
<proteinExistence type="predicted"/>
<dbReference type="Gene3D" id="3.50.50.60">
    <property type="entry name" value="FAD/NAD(P)-binding domain"/>
    <property type="match status" value="2"/>
</dbReference>
<dbReference type="Proteomes" id="UP000807469">
    <property type="component" value="Unassembled WGS sequence"/>
</dbReference>
<keyword evidence="1" id="KW-0285">Flavoprotein</keyword>
<keyword evidence="5" id="KW-1133">Transmembrane helix</keyword>
<comment type="caution">
    <text evidence="7">The sequence shown here is derived from an EMBL/GenBank/DDBJ whole genome shotgun (WGS) entry which is preliminary data.</text>
</comment>
<feature type="compositionally biased region" description="Basic and acidic residues" evidence="4">
    <location>
        <begin position="228"/>
        <end position="246"/>
    </location>
</feature>
<keyword evidence="8" id="KW-1185">Reference proteome</keyword>
<dbReference type="PANTHER" id="PTHR23023">
    <property type="entry name" value="DIMETHYLANILINE MONOOXYGENASE"/>
    <property type="match status" value="1"/>
</dbReference>
<evidence type="ECO:0000256" key="3">
    <source>
        <dbReference type="ARBA" id="ARBA00023002"/>
    </source>
</evidence>
<accession>A0A9P6CZW3</accession>
<feature type="transmembrane region" description="Helical" evidence="5">
    <location>
        <begin position="582"/>
        <end position="601"/>
    </location>
</feature>
<keyword evidence="2" id="KW-0274">FAD</keyword>
<evidence type="ECO:0000256" key="4">
    <source>
        <dbReference type="SAM" id="MobiDB-lite"/>
    </source>
</evidence>
<keyword evidence="5" id="KW-0472">Membrane</keyword>
<reference evidence="7" key="1">
    <citation type="submission" date="2020-11" db="EMBL/GenBank/DDBJ databases">
        <authorList>
            <consortium name="DOE Joint Genome Institute"/>
            <person name="Ahrendt S."/>
            <person name="Riley R."/>
            <person name="Andreopoulos W."/>
            <person name="Labutti K."/>
            <person name="Pangilinan J."/>
            <person name="Ruiz-Duenas F.J."/>
            <person name="Barrasa J.M."/>
            <person name="Sanchez-Garcia M."/>
            <person name="Camarero S."/>
            <person name="Miyauchi S."/>
            <person name="Serrano A."/>
            <person name="Linde D."/>
            <person name="Babiker R."/>
            <person name="Drula E."/>
            <person name="Ayuso-Fernandez I."/>
            <person name="Pacheco R."/>
            <person name="Padilla G."/>
            <person name="Ferreira P."/>
            <person name="Barriuso J."/>
            <person name="Kellner H."/>
            <person name="Castanera R."/>
            <person name="Alfaro M."/>
            <person name="Ramirez L."/>
            <person name="Pisabarro A.G."/>
            <person name="Kuo A."/>
            <person name="Tritt A."/>
            <person name="Lipzen A."/>
            <person name="He G."/>
            <person name="Yan M."/>
            <person name="Ng V."/>
            <person name="Cullen D."/>
            <person name="Martin F."/>
            <person name="Rosso M.-N."/>
            <person name="Henrissat B."/>
            <person name="Hibbett D."/>
            <person name="Martinez A.T."/>
            <person name="Grigoriev I.V."/>
        </authorList>
    </citation>
    <scope>NUCLEOTIDE SEQUENCE</scope>
    <source>
        <strain evidence="7">CIRM-BRFM 674</strain>
    </source>
</reference>
<evidence type="ECO:0000313" key="7">
    <source>
        <dbReference type="EMBL" id="KAF9478765.1"/>
    </source>
</evidence>
<dbReference type="AlphaFoldDB" id="A0A9P6CZW3"/>
<feature type="region of interest" description="Disordered" evidence="4">
    <location>
        <begin position="431"/>
        <end position="455"/>
    </location>
</feature>
<keyword evidence="3" id="KW-0560">Oxidoreductase</keyword>
<dbReference type="InterPro" id="IPR023753">
    <property type="entry name" value="FAD/NAD-binding_dom"/>
</dbReference>
<dbReference type="InterPro" id="IPR050346">
    <property type="entry name" value="FMO-like"/>
</dbReference>
<gene>
    <name evidence="7" type="ORF">BDN70DRAFT_921689</name>
</gene>
<keyword evidence="5" id="KW-0812">Transmembrane</keyword>
<feature type="domain" description="FAD/NAD(P)-binding" evidence="6">
    <location>
        <begin position="77"/>
        <end position="341"/>
    </location>
</feature>
<protein>
    <submittedName>
        <fullName evidence="7">FAD/NAD(P)-binding domain-containing protein</fullName>
    </submittedName>
</protein>
<evidence type="ECO:0000256" key="1">
    <source>
        <dbReference type="ARBA" id="ARBA00022630"/>
    </source>
</evidence>
<feature type="compositionally biased region" description="Polar residues" evidence="4">
    <location>
        <begin position="443"/>
        <end position="455"/>
    </location>
</feature>
<dbReference type="EMBL" id="MU155227">
    <property type="protein sequence ID" value="KAF9478765.1"/>
    <property type="molecule type" value="Genomic_DNA"/>
</dbReference>
<dbReference type="Pfam" id="PF07992">
    <property type="entry name" value="Pyr_redox_2"/>
    <property type="match status" value="1"/>
</dbReference>
<dbReference type="SUPFAM" id="SSF51905">
    <property type="entry name" value="FAD/NAD(P)-binding domain"/>
    <property type="match status" value="2"/>
</dbReference>
<evidence type="ECO:0000256" key="2">
    <source>
        <dbReference type="ARBA" id="ARBA00022827"/>
    </source>
</evidence>
<organism evidence="7 8">
    <name type="scientific">Pholiota conissans</name>
    <dbReference type="NCBI Taxonomy" id="109636"/>
    <lineage>
        <taxon>Eukaryota</taxon>
        <taxon>Fungi</taxon>
        <taxon>Dikarya</taxon>
        <taxon>Basidiomycota</taxon>
        <taxon>Agaricomycotina</taxon>
        <taxon>Agaricomycetes</taxon>
        <taxon>Agaricomycetidae</taxon>
        <taxon>Agaricales</taxon>
        <taxon>Agaricineae</taxon>
        <taxon>Strophariaceae</taxon>
        <taxon>Pholiota</taxon>
    </lineage>
</organism>
<dbReference type="GO" id="GO:0016491">
    <property type="term" value="F:oxidoreductase activity"/>
    <property type="evidence" value="ECO:0007669"/>
    <property type="project" value="UniProtKB-KW"/>
</dbReference>
<evidence type="ECO:0000313" key="8">
    <source>
        <dbReference type="Proteomes" id="UP000807469"/>
    </source>
</evidence>
<evidence type="ECO:0000256" key="5">
    <source>
        <dbReference type="SAM" id="Phobius"/>
    </source>
</evidence>
<name>A0A9P6CZW3_9AGAR</name>
<feature type="region of interest" description="Disordered" evidence="4">
    <location>
        <begin position="221"/>
        <end position="268"/>
    </location>
</feature>